<evidence type="ECO:0000256" key="5">
    <source>
        <dbReference type="ARBA" id="ARBA00023242"/>
    </source>
</evidence>
<evidence type="ECO:0000256" key="4">
    <source>
        <dbReference type="ARBA" id="ARBA00023163"/>
    </source>
</evidence>
<evidence type="ECO:0000313" key="9">
    <source>
        <dbReference type="Proteomes" id="UP000325902"/>
    </source>
</evidence>
<dbReference type="PANTHER" id="PTHR46910">
    <property type="entry name" value="TRANSCRIPTION FACTOR PDR1"/>
    <property type="match status" value="1"/>
</dbReference>
<keyword evidence="2" id="KW-0805">Transcription regulation</keyword>
<sequence>MPEEESPELAEEMRLAVQKYMASAKLAQSRIPLLTAPSLTLLQALLCSAFMMQGQGDTAACWTFTSAACKTCMDLGLHTNRGDFWDPRAEINELYYCFAWCYILDRSFAMNLGRQTSVLDTNLIRSTESVWDEAPVNLLTVYLELARIQSVVVLELSHKTKGDDSPEHLNKSLLIVKLIEQMQYAKKEMDRLKEEPEKFRGLFMESEMNALEFSYWSVMTAIRRCERAATGSKTSVGDNCLEAARSAISSLRSLQKPQLASEEGGIGLGTTMSFVNWTLLFYPLTPFFVLFCNVVATSNRDDFALMKAMTEELSELADRSTSIDRLQRLFTVFLGLAEPLLDEDVDADGEDDDDGNAATTTNGTGKQDSNNKTRRGRRRHRRKHSSYGQALDMYFKLKGSSTKPGSATTALPSTSRPTTRNHPNPTSDPAPPPPWDTGPYTSTFHLSDIVPTTTAPTAATANATAPPSPSSTFPPLRTSSAPTLPAAAAAAAAAAATAAASNMYVSSPAPSHVSHNTSIGTTVAGGAGGPGGGPGGGAAGGPGGNYAMQYSLPPPEATEG</sequence>
<reference evidence="8 9" key="1">
    <citation type="journal article" date="2019" name="Sci. Rep.">
        <title>A multi-omics analysis of the grapevine pathogen Lasiodiplodia theobromae reveals that temperature affects the expression of virulence- and pathogenicity-related genes.</title>
        <authorList>
            <person name="Felix C."/>
            <person name="Meneses R."/>
            <person name="Goncalves M.F.M."/>
            <person name="Tilleman L."/>
            <person name="Duarte A.S."/>
            <person name="Jorrin-Novo J.V."/>
            <person name="Van de Peer Y."/>
            <person name="Deforce D."/>
            <person name="Van Nieuwerburgh F."/>
            <person name="Esteves A.C."/>
            <person name="Alves A."/>
        </authorList>
    </citation>
    <scope>NUCLEOTIDE SEQUENCE [LARGE SCALE GENOMIC DNA]</scope>
    <source>
        <strain evidence="8 9">LA-SOL3</strain>
    </source>
</reference>
<evidence type="ECO:0000256" key="1">
    <source>
        <dbReference type="ARBA" id="ARBA00004123"/>
    </source>
</evidence>
<dbReference type="InterPro" id="IPR050987">
    <property type="entry name" value="AtrR-like"/>
</dbReference>
<dbReference type="GO" id="GO:0006351">
    <property type="term" value="P:DNA-templated transcription"/>
    <property type="evidence" value="ECO:0007669"/>
    <property type="project" value="InterPro"/>
</dbReference>
<keyword evidence="4" id="KW-0804">Transcription</keyword>
<feature type="non-terminal residue" evidence="8">
    <location>
        <position position="560"/>
    </location>
</feature>
<feature type="compositionally biased region" description="Acidic residues" evidence="6">
    <location>
        <begin position="344"/>
        <end position="355"/>
    </location>
</feature>
<feature type="compositionally biased region" description="Pro residues" evidence="6">
    <location>
        <begin position="426"/>
        <end position="436"/>
    </location>
</feature>
<organism evidence="8 9">
    <name type="scientific">Lasiodiplodia theobromae</name>
    <dbReference type="NCBI Taxonomy" id="45133"/>
    <lineage>
        <taxon>Eukaryota</taxon>
        <taxon>Fungi</taxon>
        <taxon>Dikarya</taxon>
        <taxon>Ascomycota</taxon>
        <taxon>Pezizomycotina</taxon>
        <taxon>Dothideomycetes</taxon>
        <taxon>Dothideomycetes incertae sedis</taxon>
        <taxon>Botryosphaeriales</taxon>
        <taxon>Botryosphaeriaceae</taxon>
        <taxon>Lasiodiplodia</taxon>
    </lineage>
</organism>
<dbReference type="GO" id="GO:0003700">
    <property type="term" value="F:DNA-binding transcription factor activity"/>
    <property type="evidence" value="ECO:0007669"/>
    <property type="project" value="InterPro"/>
</dbReference>
<evidence type="ECO:0000313" key="8">
    <source>
        <dbReference type="EMBL" id="KAB2568851.1"/>
    </source>
</evidence>
<dbReference type="EMBL" id="VCHE01000262">
    <property type="protein sequence ID" value="KAB2568851.1"/>
    <property type="molecule type" value="Genomic_DNA"/>
</dbReference>
<feature type="region of interest" description="Disordered" evidence="6">
    <location>
        <begin position="507"/>
        <end position="560"/>
    </location>
</feature>
<dbReference type="CDD" id="cd12148">
    <property type="entry name" value="fungal_TF_MHR"/>
    <property type="match status" value="1"/>
</dbReference>
<evidence type="ECO:0000259" key="7">
    <source>
        <dbReference type="SMART" id="SM00906"/>
    </source>
</evidence>
<dbReference type="Pfam" id="PF04082">
    <property type="entry name" value="Fungal_trans"/>
    <property type="match status" value="1"/>
</dbReference>
<dbReference type="GO" id="GO:0008270">
    <property type="term" value="F:zinc ion binding"/>
    <property type="evidence" value="ECO:0007669"/>
    <property type="project" value="InterPro"/>
</dbReference>
<dbReference type="PANTHER" id="PTHR46910:SF37">
    <property type="entry name" value="ZN(II)2CYS6 TRANSCRIPTION FACTOR (EUROFUNG)"/>
    <property type="match status" value="1"/>
</dbReference>
<accession>A0A5N5CU50</accession>
<feature type="compositionally biased region" description="Gly residues" evidence="6">
    <location>
        <begin position="523"/>
        <end position="544"/>
    </location>
</feature>
<dbReference type="GO" id="GO:0003677">
    <property type="term" value="F:DNA binding"/>
    <property type="evidence" value="ECO:0007669"/>
    <property type="project" value="UniProtKB-KW"/>
</dbReference>
<dbReference type="Proteomes" id="UP000325902">
    <property type="component" value="Unassembled WGS sequence"/>
</dbReference>
<dbReference type="InterPro" id="IPR007219">
    <property type="entry name" value="XnlR_reg_dom"/>
</dbReference>
<keyword evidence="3" id="KW-0238">DNA-binding</keyword>
<comment type="caution">
    <text evidence="8">The sequence shown here is derived from an EMBL/GenBank/DDBJ whole genome shotgun (WGS) entry which is preliminary data.</text>
</comment>
<keyword evidence="5" id="KW-0539">Nucleus</keyword>
<keyword evidence="9" id="KW-1185">Reference proteome</keyword>
<comment type="subcellular location">
    <subcellularLocation>
        <location evidence="1">Nucleus</location>
    </subcellularLocation>
</comment>
<feature type="region of interest" description="Disordered" evidence="6">
    <location>
        <begin position="458"/>
        <end position="479"/>
    </location>
</feature>
<proteinExistence type="predicted"/>
<evidence type="ECO:0000256" key="2">
    <source>
        <dbReference type="ARBA" id="ARBA00023015"/>
    </source>
</evidence>
<dbReference type="AlphaFoldDB" id="A0A5N5CU50"/>
<protein>
    <recommendedName>
        <fullName evidence="7">Xylanolytic transcriptional activator regulatory domain-containing protein</fullName>
    </recommendedName>
</protein>
<dbReference type="SMART" id="SM00906">
    <property type="entry name" value="Fungal_trans"/>
    <property type="match status" value="1"/>
</dbReference>
<dbReference type="OrthoDB" id="103819at2759"/>
<evidence type="ECO:0000256" key="3">
    <source>
        <dbReference type="ARBA" id="ARBA00023125"/>
    </source>
</evidence>
<feature type="compositionally biased region" description="Polar residues" evidence="6">
    <location>
        <begin position="399"/>
        <end position="422"/>
    </location>
</feature>
<gene>
    <name evidence="8" type="ORF">DBV05_g12472</name>
</gene>
<dbReference type="GO" id="GO:0005634">
    <property type="term" value="C:nucleus"/>
    <property type="evidence" value="ECO:0007669"/>
    <property type="project" value="UniProtKB-SubCell"/>
</dbReference>
<feature type="domain" description="Xylanolytic transcriptional activator regulatory" evidence="7">
    <location>
        <begin position="61"/>
        <end position="133"/>
    </location>
</feature>
<name>A0A5N5CU50_9PEZI</name>
<feature type="compositionally biased region" description="Low complexity" evidence="6">
    <location>
        <begin position="458"/>
        <end position="475"/>
    </location>
</feature>
<feature type="compositionally biased region" description="Basic residues" evidence="6">
    <location>
        <begin position="372"/>
        <end position="385"/>
    </location>
</feature>
<evidence type="ECO:0000256" key="6">
    <source>
        <dbReference type="SAM" id="MobiDB-lite"/>
    </source>
</evidence>
<feature type="compositionally biased region" description="Low complexity" evidence="6">
    <location>
        <begin position="356"/>
        <end position="365"/>
    </location>
</feature>
<feature type="region of interest" description="Disordered" evidence="6">
    <location>
        <begin position="344"/>
        <end position="445"/>
    </location>
</feature>
<feature type="compositionally biased region" description="Polar residues" evidence="6">
    <location>
        <begin position="507"/>
        <end position="521"/>
    </location>
</feature>